<reference evidence="2" key="1">
    <citation type="submission" date="2023-03" db="EMBL/GenBank/DDBJ databases">
        <title>Massive genome expansion in bonnet fungi (Mycena s.s.) driven by repeated elements and novel gene families across ecological guilds.</title>
        <authorList>
            <consortium name="Lawrence Berkeley National Laboratory"/>
            <person name="Harder C.B."/>
            <person name="Miyauchi S."/>
            <person name="Viragh M."/>
            <person name="Kuo A."/>
            <person name="Thoen E."/>
            <person name="Andreopoulos B."/>
            <person name="Lu D."/>
            <person name="Skrede I."/>
            <person name="Drula E."/>
            <person name="Henrissat B."/>
            <person name="Morin E."/>
            <person name="Kohler A."/>
            <person name="Barry K."/>
            <person name="LaButti K."/>
            <person name="Morin E."/>
            <person name="Salamov A."/>
            <person name="Lipzen A."/>
            <person name="Mereny Z."/>
            <person name="Hegedus B."/>
            <person name="Baldrian P."/>
            <person name="Stursova M."/>
            <person name="Weitz H."/>
            <person name="Taylor A."/>
            <person name="Grigoriev I.V."/>
            <person name="Nagy L.G."/>
            <person name="Martin F."/>
            <person name="Kauserud H."/>
        </authorList>
    </citation>
    <scope>NUCLEOTIDE SEQUENCE</scope>
    <source>
        <strain evidence="2">CBHHK200</strain>
    </source>
</reference>
<dbReference type="EMBL" id="JARJCM010000016">
    <property type="protein sequence ID" value="KAJ7041583.1"/>
    <property type="molecule type" value="Genomic_DNA"/>
</dbReference>
<feature type="region of interest" description="Disordered" evidence="1">
    <location>
        <begin position="493"/>
        <end position="526"/>
    </location>
</feature>
<dbReference type="AlphaFoldDB" id="A0AAD6TBZ6"/>
<accession>A0AAD6TBZ6</accession>
<sequence length="546" mass="58969">MQISQFFQLNVDELENSSHGAQSADLRVLRGRGIVGCSKPGCSEKPPDAGIIAECAEPAAGAAQCIFDLHGFADRPIHVVVQFHRGITKVLITISRQLGMPQGVASETFCTQTRPVGGLITNAGIETPLLGNVAEGFQLAPGFLNTLVGNGVQPLPAPHPHIPVAATAELAPALAPPGVVSGFDNSQAAFLSARSPARPCASTRLPRVPPAQRPTVPIAGRRDQALARPVAMLSPSRLTPSSVYSNPFTLQVILPPRSSPCAQPPANVFLRPRQWSELPPLVQPPRAASLLAHRLPRPRLPPTLPTTSLATTSIRRCASEACMPSPPYLRPAAQLSRPSPAPDAVPPAAPDVHRDAHRQRAASRRRRRFSIAHAAFAASPRAATIFRPVPLSPLDAPAWTHLQHSVHRHRRAQPPFPIAHAVPHALTLFGDVPPAMHNARTCGRVLNPPDYLRLAQYLPQPFTLAHATFVKAHPLRPSLPHLARRRRREWAARMSHSAARARIDRARDSKDASERKTTNTSDGRAVRTSMVAPWEYHVFPVVEAAS</sequence>
<gene>
    <name evidence="2" type="ORF">C8F04DRAFT_1230346</name>
</gene>
<evidence type="ECO:0000256" key="1">
    <source>
        <dbReference type="SAM" id="MobiDB-lite"/>
    </source>
</evidence>
<feature type="compositionally biased region" description="Basic residues" evidence="1">
    <location>
        <begin position="355"/>
        <end position="365"/>
    </location>
</feature>
<dbReference type="Proteomes" id="UP001218188">
    <property type="component" value="Unassembled WGS sequence"/>
</dbReference>
<evidence type="ECO:0000313" key="2">
    <source>
        <dbReference type="EMBL" id="KAJ7041583.1"/>
    </source>
</evidence>
<keyword evidence="3" id="KW-1185">Reference proteome</keyword>
<feature type="compositionally biased region" description="Pro residues" evidence="1">
    <location>
        <begin position="339"/>
        <end position="349"/>
    </location>
</feature>
<protein>
    <submittedName>
        <fullName evidence="2">Uncharacterized protein</fullName>
    </submittedName>
</protein>
<proteinExistence type="predicted"/>
<name>A0AAD6TBZ6_9AGAR</name>
<feature type="compositionally biased region" description="Basic and acidic residues" evidence="1">
    <location>
        <begin position="501"/>
        <end position="517"/>
    </location>
</feature>
<feature type="region of interest" description="Disordered" evidence="1">
    <location>
        <begin position="332"/>
        <end position="365"/>
    </location>
</feature>
<comment type="caution">
    <text evidence="2">The sequence shown here is derived from an EMBL/GenBank/DDBJ whole genome shotgun (WGS) entry which is preliminary data.</text>
</comment>
<evidence type="ECO:0000313" key="3">
    <source>
        <dbReference type="Proteomes" id="UP001218188"/>
    </source>
</evidence>
<organism evidence="2 3">
    <name type="scientific">Mycena alexandri</name>
    <dbReference type="NCBI Taxonomy" id="1745969"/>
    <lineage>
        <taxon>Eukaryota</taxon>
        <taxon>Fungi</taxon>
        <taxon>Dikarya</taxon>
        <taxon>Basidiomycota</taxon>
        <taxon>Agaricomycotina</taxon>
        <taxon>Agaricomycetes</taxon>
        <taxon>Agaricomycetidae</taxon>
        <taxon>Agaricales</taxon>
        <taxon>Marasmiineae</taxon>
        <taxon>Mycenaceae</taxon>
        <taxon>Mycena</taxon>
    </lineage>
</organism>